<keyword evidence="1" id="KW-1133">Transmembrane helix</keyword>
<organism evidence="2 3">
    <name type="scientific">Brachionus plicatilis</name>
    <name type="common">Marine rotifer</name>
    <name type="synonym">Brachionus muelleri</name>
    <dbReference type="NCBI Taxonomy" id="10195"/>
    <lineage>
        <taxon>Eukaryota</taxon>
        <taxon>Metazoa</taxon>
        <taxon>Spiralia</taxon>
        <taxon>Gnathifera</taxon>
        <taxon>Rotifera</taxon>
        <taxon>Eurotatoria</taxon>
        <taxon>Monogononta</taxon>
        <taxon>Pseudotrocha</taxon>
        <taxon>Ploima</taxon>
        <taxon>Brachionidae</taxon>
        <taxon>Brachionus</taxon>
    </lineage>
</organism>
<dbReference type="AlphaFoldDB" id="A0A3M7SSM7"/>
<dbReference type="EMBL" id="REGN01000830">
    <property type="protein sequence ID" value="RNA38715.1"/>
    <property type="molecule type" value="Genomic_DNA"/>
</dbReference>
<reference evidence="2 3" key="1">
    <citation type="journal article" date="2018" name="Sci. Rep.">
        <title>Genomic signatures of local adaptation to the degree of environmental predictability in rotifers.</title>
        <authorList>
            <person name="Franch-Gras L."/>
            <person name="Hahn C."/>
            <person name="Garcia-Roger E.M."/>
            <person name="Carmona M.J."/>
            <person name="Serra M."/>
            <person name="Gomez A."/>
        </authorList>
    </citation>
    <scope>NUCLEOTIDE SEQUENCE [LARGE SCALE GENOMIC DNA]</scope>
    <source>
        <strain evidence="2">HYR1</strain>
    </source>
</reference>
<keyword evidence="1" id="KW-0472">Membrane</keyword>
<dbReference type="Proteomes" id="UP000276133">
    <property type="component" value="Unassembled WGS sequence"/>
</dbReference>
<sequence>MKYSGVSDLAKSNLGILTLALRAQLVADYIYNNNKYKNNKKNANFLSLKSIFQVLIFWPIAIDLAVLKKKLAHDFYIFTVRKSFRKTIMNF</sequence>
<protein>
    <submittedName>
        <fullName evidence="2">Uncharacterized protein</fullName>
    </submittedName>
</protein>
<feature type="transmembrane region" description="Helical" evidence="1">
    <location>
        <begin position="51"/>
        <end position="67"/>
    </location>
</feature>
<evidence type="ECO:0000256" key="1">
    <source>
        <dbReference type="SAM" id="Phobius"/>
    </source>
</evidence>
<keyword evidence="1" id="KW-0812">Transmembrane</keyword>
<name>A0A3M7SSM7_BRAPC</name>
<gene>
    <name evidence="2" type="ORF">BpHYR1_013970</name>
</gene>
<evidence type="ECO:0000313" key="2">
    <source>
        <dbReference type="EMBL" id="RNA38715.1"/>
    </source>
</evidence>
<keyword evidence="3" id="KW-1185">Reference proteome</keyword>
<comment type="caution">
    <text evidence="2">The sequence shown here is derived from an EMBL/GenBank/DDBJ whole genome shotgun (WGS) entry which is preliminary data.</text>
</comment>
<evidence type="ECO:0000313" key="3">
    <source>
        <dbReference type="Proteomes" id="UP000276133"/>
    </source>
</evidence>
<accession>A0A3M7SSM7</accession>
<proteinExistence type="predicted"/>